<evidence type="ECO:0000313" key="4">
    <source>
        <dbReference type="Proteomes" id="UP001155145"/>
    </source>
</evidence>
<dbReference type="EMBL" id="JAJFZT010000001">
    <property type="protein sequence ID" value="MCC3271733.1"/>
    <property type="molecule type" value="Genomic_DNA"/>
</dbReference>
<name>A0A9X1M5D3_9MICC</name>
<dbReference type="RefSeq" id="WP_227927939.1">
    <property type="nucleotide sequence ID" value="NZ_JAJFZT010000001.1"/>
</dbReference>
<dbReference type="InterPro" id="IPR013538">
    <property type="entry name" value="ASHA1/2-like_C"/>
</dbReference>
<organism evidence="3 4">
    <name type="scientific">Arthrobacter zhangbolii</name>
    <dbReference type="NCBI Taxonomy" id="2886936"/>
    <lineage>
        <taxon>Bacteria</taxon>
        <taxon>Bacillati</taxon>
        <taxon>Actinomycetota</taxon>
        <taxon>Actinomycetes</taxon>
        <taxon>Micrococcales</taxon>
        <taxon>Micrococcaceae</taxon>
        <taxon>Arthrobacter</taxon>
    </lineage>
</organism>
<reference evidence="3" key="1">
    <citation type="submission" date="2021-10" db="EMBL/GenBank/DDBJ databases">
        <title>Novel species in genus Arthrobacter.</title>
        <authorList>
            <person name="Liu Y."/>
        </authorList>
    </citation>
    <scope>NUCLEOTIDE SEQUENCE</scope>
    <source>
        <strain evidence="3">Zg-Y462</strain>
    </source>
</reference>
<comment type="similarity">
    <text evidence="1">Belongs to the AHA1 family.</text>
</comment>
<comment type="caution">
    <text evidence="3">The sequence shown here is derived from an EMBL/GenBank/DDBJ whole genome shotgun (WGS) entry which is preliminary data.</text>
</comment>
<dbReference type="Proteomes" id="UP001155145">
    <property type="component" value="Unassembled WGS sequence"/>
</dbReference>
<accession>A0A9X1M5D3</accession>
<dbReference type="AlphaFoldDB" id="A0A9X1M5D3"/>
<evidence type="ECO:0000256" key="1">
    <source>
        <dbReference type="ARBA" id="ARBA00006817"/>
    </source>
</evidence>
<dbReference type="SUPFAM" id="SSF55961">
    <property type="entry name" value="Bet v1-like"/>
    <property type="match status" value="1"/>
</dbReference>
<evidence type="ECO:0000259" key="2">
    <source>
        <dbReference type="Pfam" id="PF08327"/>
    </source>
</evidence>
<dbReference type="Gene3D" id="3.30.530.20">
    <property type="match status" value="1"/>
</dbReference>
<dbReference type="Pfam" id="PF08327">
    <property type="entry name" value="AHSA1"/>
    <property type="match status" value="1"/>
</dbReference>
<gene>
    <name evidence="3" type="ORF">LJ755_03165</name>
</gene>
<sequence length="158" mass="17132">MPLISRCIEPGPDRVVLEWSMPAPPARVWWGLTDSEALPHWLGTLSSGRFAAGDVVIIRHAEDYSSTSKVLTCEPGSILSMTWEFPDEPLSHLRISLAADGDGTHLELAHDGLGAEAGGYLPGWHTHLLYLEGLLTNRPRDPASFWSTYAGLDADSAG</sequence>
<protein>
    <submittedName>
        <fullName evidence="3">SRPBCC domain-containing protein</fullName>
    </submittedName>
</protein>
<feature type="domain" description="Activator of Hsp90 ATPase homologue 1/2-like C-terminal" evidence="2">
    <location>
        <begin position="23"/>
        <end position="128"/>
    </location>
</feature>
<dbReference type="InterPro" id="IPR023393">
    <property type="entry name" value="START-like_dom_sf"/>
</dbReference>
<proteinExistence type="inferred from homology"/>
<evidence type="ECO:0000313" key="3">
    <source>
        <dbReference type="EMBL" id="MCC3271733.1"/>
    </source>
</evidence>